<keyword evidence="4 7" id="KW-1133">Transmembrane helix</keyword>
<dbReference type="Proteomes" id="UP000583800">
    <property type="component" value="Unassembled WGS sequence"/>
</dbReference>
<evidence type="ECO:0000256" key="1">
    <source>
        <dbReference type="ARBA" id="ARBA00004651"/>
    </source>
</evidence>
<protein>
    <submittedName>
        <fullName evidence="8">MFS family permease</fullName>
    </submittedName>
</protein>
<keyword evidence="9" id="KW-1185">Reference proteome</keyword>
<dbReference type="Gene3D" id="1.20.1250.20">
    <property type="entry name" value="MFS general substrate transporter like domains"/>
    <property type="match status" value="1"/>
</dbReference>
<feature type="transmembrane region" description="Helical" evidence="7">
    <location>
        <begin position="39"/>
        <end position="59"/>
    </location>
</feature>
<dbReference type="GO" id="GO:0005886">
    <property type="term" value="C:plasma membrane"/>
    <property type="evidence" value="ECO:0007669"/>
    <property type="project" value="UniProtKB-SubCell"/>
</dbReference>
<feature type="transmembrane region" description="Helical" evidence="7">
    <location>
        <begin position="134"/>
        <end position="154"/>
    </location>
</feature>
<gene>
    <name evidence="8" type="ORF">FHU36_005319</name>
</gene>
<feature type="transmembrane region" description="Helical" evidence="7">
    <location>
        <begin position="68"/>
        <end position="87"/>
    </location>
</feature>
<feature type="transmembrane region" description="Helical" evidence="7">
    <location>
        <begin position="357"/>
        <end position="381"/>
    </location>
</feature>
<evidence type="ECO:0000313" key="8">
    <source>
        <dbReference type="EMBL" id="MBB6348774.1"/>
    </source>
</evidence>
<keyword evidence="2" id="KW-1003">Cell membrane</keyword>
<dbReference type="SUPFAM" id="SSF103473">
    <property type="entry name" value="MFS general substrate transporter"/>
    <property type="match status" value="1"/>
</dbReference>
<feature type="transmembrane region" description="Helical" evidence="7">
    <location>
        <begin position="262"/>
        <end position="283"/>
    </location>
</feature>
<feature type="transmembrane region" description="Helical" evidence="7">
    <location>
        <begin position="295"/>
        <end position="315"/>
    </location>
</feature>
<dbReference type="AlphaFoldDB" id="A0A7X0C591"/>
<feature type="region of interest" description="Disordered" evidence="6">
    <location>
        <begin position="180"/>
        <end position="204"/>
    </location>
</feature>
<feature type="transmembrane region" description="Helical" evidence="7">
    <location>
        <begin position="387"/>
        <end position="406"/>
    </location>
</feature>
<accession>A0A7X0C591</accession>
<evidence type="ECO:0000313" key="9">
    <source>
        <dbReference type="Proteomes" id="UP000583800"/>
    </source>
</evidence>
<evidence type="ECO:0000256" key="3">
    <source>
        <dbReference type="ARBA" id="ARBA00022692"/>
    </source>
</evidence>
<dbReference type="PANTHER" id="PTHR23513:SF11">
    <property type="entry name" value="STAPHYLOFERRIN A TRANSPORTER"/>
    <property type="match status" value="1"/>
</dbReference>
<feature type="transmembrane region" description="Helical" evidence="7">
    <location>
        <begin position="235"/>
        <end position="256"/>
    </location>
</feature>
<dbReference type="GO" id="GO:0022857">
    <property type="term" value="F:transmembrane transporter activity"/>
    <property type="evidence" value="ECO:0007669"/>
    <property type="project" value="InterPro"/>
</dbReference>
<reference evidence="8 9" key="1">
    <citation type="submission" date="2020-08" db="EMBL/GenBank/DDBJ databases">
        <title>Sequencing the genomes of 1000 actinobacteria strains.</title>
        <authorList>
            <person name="Klenk H.-P."/>
        </authorList>
    </citation>
    <scope>NUCLEOTIDE SEQUENCE [LARGE SCALE GENOMIC DNA]</scope>
    <source>
        <strain evidence="8 9">DSM 45913</strain>
    </source>
</reference>
<dbReference type="RefSeq" id="WP_312891824.1">
    <property type="nucleotide sequence ID" value="NZ_JACHJB010000002.1"/>
</dbReference>
<comment type="subcellular location">
    <subcellularLocation>
        <location evidence="1">Cell membrane</location>
        <topology evidence="1">Multi-pass membrane protein</topology>
    </subcellularLocation>
</comment>
<keyword evidence="5 7" id="KW-0472">Membrane</keyword>
<organism evidence="8 9">
    <name type="scientific">Nonomuraea muscovyensis</name>
    <dbReference type="NCBI Taxonomy" id="1124761"/>
    <lineage>
        <taxon>Bacteria</taxon>
        <taxon>Bacillati</taxon>
        <taxon>Actinomycetota</taxon>
        <taxon>Actinomycetes</taxon>
        <taxon>Streptosporangiales</taxon>
        <taxon>Streptosporangiaceae</taxon>
        <taxon>Nonomuraea</taxon>
    </lineage>
</organism>
<feature type="transmembrane region" description="Helical" evidence="7">
    <location>
        <begin position="93"/>
        <end position="113"/>
    </location>
</feature>
<dbReference type="InterPro" id="IPR011701">
    <property type="entry name" value="MFS"/>
</dbReference>
<evidence type="ECO:0000256" key="4">
    <source>
        <dbReference type="ARBA" id="ARBA00022989"/>
    </source>
</evidence>
<feature type="compositionally biased region" description="Low complexity" evidence="6">
    <location>
        <begin position="187"/>
        <end position="197"/>
    </location>
</feature>
<dbReference type="InterPro" id="IPR036259">
    <property type="entry name" value="MFS_trans_sf"/>
</dbReference>
<evidence type="ECO:0000256" key="6">
    <source>
        <dbReference type="SAM" id="MobiDB-lite"/>
    </source>
</evidence>
<proteinExistence type="predicted"/>
<evidence type="ECO:0000256" key="2">
    <source>
        <dbReference type="ARBA" id="ARBA00022475"/>
    </source>
</evidence>
<dbReference type="EMBL" id="JACHJB010000002">
    <property type="protein sequence ID" value="MBB6348774.1"/>
    <property type="molecule type" value="Genomic_DNA"/>
</dbReference>
<evidence type="ECO:0000256" key="7">
    <source>
        <dbReference type="SAM" id="Phobius"/>
    </source>
</evidence>
<sequence>MLSRYMAGAVAARTGDEMSGPALLLAGLALSGSPVPGSWLLAGLTASAAVGGPLLGALLDRAERPGRMVGWCLLGYTAGLLAVLLGLGRLPDAALVAVAALAGLLGPALTGGWTSQLPLVVPPDRLARANALDAISYNVAGLVGPAAVAAVAAATSGRTAVVVSAVLLLAAAPSAWTLPTRRPDPARPAVPARPTGTHGTDGVVPGPSGEAALRRELAAGFGAIARNASLRRATVTSVISFCGVAVLVVGAPLLGAELTGEVSYGALLLAVTAAAALTANAAVARLRRWTPRPDTVLAVSTLLLGAALALAAVAARTGGPFELAVLAAALAGLAEGPQLTALLAVRHREAPPRLRGQIFTTGASLKITSYAGGAALAGPLAAYDLGVALLAGAALQILAALAYGLLSRR</sequence>
<dbReference type="PANTHER" id="PTHR23513">
    <property type="entry name" value="INTEGRAL MEMBRANE EFFLUX PROTEIN-RELATED"/>
    <property type="match status" value="1"/>
</dbReference>
<dbReference type="Pfam" id="PF07690">
    <property type="entry name" value="MFS_1"/>
    <property type="match status" value="1"/>
</dbReference>
<feature type="transmembrane region" description="Helical" evidence="7">
    <location>
        <begin position="321"/>
        <end position="345"/>
    </location>
</feature>
<comment type="caution">
    <text evidence="8">The sequence shown here is derived from an EMBL/GenBank/DDBJ whole genome shotgun (WGS) entry which is preliminary data.</text>
</comment>
<feature type="transmembrane region" description="Helical" evidence="7">
    <location>
        <begin position="160"/>
        <end position="178"/>
    </location>
</feature>
<keyword evidence="3 7" id="KW-0812">Transmembrane</keyword>
<name>A0A7X0C591_9ACTN</name>
<evidence type="ECO:0000256" key="5">
    <source>
        <dbReference type="ARBA" id="ARBA00023136"/>
    </source>
</evidence>